<feature type="transmembrane region" description="Helical" evidence="6">
    <location>
        <begin position="761"/>
        <end position="781"/>
    </location>
</feature>
<feature type="transmembrane region" description="Helical" evidence="6">
    <location>
        <begin position="730"/>
        <end position="754"/>
    </location>
</feature>
<accession>A0ABZ2F0U2</accession>
<dbReference type="Gene3D" id="1.20.1640.10">
    <property type="entry name" value="Multidrug efflux transporter AcrB transmembrane domain"/>
    <property type="match status" value="2"/>
</dbReference>
<feature type="transmembrane region" description="Helical" evidence="6">
    <location>
        <begin position="474"/>
        <end position="492"/>
    </location>
</feature>
<dbReference type="EMBL" id="CP104311">
    <property type="protein sequence ID" value="WWF00621.1"/>
    <property type="molecule type" value="Genomic_DNA"/>
</dbReference>
<feature type="domain" description="Membrane transport protein MMPL" evidence="7">
    <location>
        <begin position="247"/>
        <end position="449"/>
    </location>
</feature>
<dbReference type="SUPFAM" id="SSF82866">
    <property type="entry name" value="Multidrug efflux transporter AcrB transmembrane domain"/>
    <property type="match status" value="2"/>
</dbReference>
<evidence type="ECO:0000256" key="2">
    <source>
        <dbReference type="ARBA" id="ARBA00022475"/>
    </source>
</evidence>
<keyword evidence="4 6" id="KW-1133">Transmembrane helix</keyword>
<sequence length="889" mass="97912">MSKGTKTATQETRTSFLIRLMQCWESRVLTHPWLVLFVAFAACGLTLQYTAKNLTVNTNTADTISTELPFQKNRIRFETEFPQDVSTIVLLVEGKTPEQASDAVDALHQKLAGQRETIESVYVPDGGDFFARNGLLYLSLEDLEKVSRDLSAAQPFFGRLAEDNSLDGFFGIYAQALDAEESDLPVELGAFTRRLNEAFRAALEQRPYRLSWQQLIMGQKEGLGITKRFIVIRPKLFFEELMPAAKAMAVIDQAIDGVRSDDLSDVQVRKTGEVVLEHEEMQTVQESVTIAGLASTVLVCLTLWLAYRSFKLMFATFLTLGMGLVFSMGFATLAIGQLNLISISFTVLFIGMGDAYSSHFCLRYRELILRGMPQRAALRETFASTGSALLLCTLTAAIGLYAFIPTAYSGVAELGIIAGTSMFIALATTFTVLPAVMNILPYKPSRRAVQHRPRALTRALLSNWPMRYARPIRMLTLILGLAAAALLSRIVIDFNPINLRDPSTESVKTFKYLLKSRDTSPMTLASLASNEEDAHAKIQRFEKLPSVDSVRSIFDFVPDQQDEKLAAIADLALVLGPQLQNFPAASTAKPTPQTLEKLHAALRKQLEKNHDPDVAELDGTLDAFLQELRTLPPQAAQSRLHALEKSVLGGLRKTINNLNTSLKAEPITLDSLPADIRERWISAHGLYRLQILPRNDLNDLDNLREFIREAQTVDPDVTDLPVTYLESMNAVLVAFAQAFGTALGAITLLLLLILRNIKDTLLVLLPLLLASLFTAAMTVLIHVPFNFANIIALPLLFGLGVDNGIHMAHRLHYLKSTHDALLDSSEAKGVFYGALTTVFSFASLAFTPHPGMSSMGILLAIGLMLSLICALVVLPAFAARRVKGRGSLV</sequence>
<reference evidence="8 9" key="1">
    <citation type="submission" date="2022-09" db="EMBL/GenBank/DDBJ databases">
        <authorList>
            <person name="Giprobiosintez L."/>
        </authorList>
    </citation>
    <scope>NUCLEOTIDE SEQUENCE [LARGE SCALE GENOMIC DNA]</scope>
    <source>
        <strain evidence="9">VKPM-B-12549 (GBS-15)</strain>
    </source>
</reference>
<keyword evidence="3 6" id="KW-0812">Transmembrane</keyword>
<gene>
    <name evidence="8" type="ORF">N4J17_08980</name>
</gene>
<evidence type="ECO:0000259" key="7">
    <source>
        <dbReference type="Pfam" id="PF03176"/>
    </source>
</evidence>
<dbReference type="InterPro" id="IPR004869">
    <property type="entry name" value="MMPL_dom"/>
</dbReference>
<evidence type="ECO:0000256" key="1">
    <source>
        <dbReference type="ARBA" id="ARBA00004651"/>
    </source>
</evidence>
<feature type="transmembrane region" description="Helical" evidence="6">
    <location>
        <begin position="382"/>
        <end position="404"/>
    </location>
</feature>
<dbReference type="InterPro" id="IPR050545">
    <property type="entry name" value="Mycobact_MmpL"/>
</dbReference>
<proteinExistence type="predicted"/>
<keyword evidence="5 6" id="KW-0472">Membrane</keyword>
<feature type="transmembrane region" description="Helical" evidence="6">
    <location>
        <begin position="288"/>
        <end position="307"/>
    </location>
</feature>
<evidence type="ECO:0000256" key="4">
    <source>
        <dbReference type="ARBA" id="ARBA00022989"/>
    </source>
</evidence>
<feature type="transmembrane region" description="Helical" evidence="6">
    <location>
        <begin position="341"/>
        <end position="362"/>
    </location>
</feature>
<organism evidence="8 9">
    <name type="scientific">Methylococcus capsulatus</name>
    <dbReference type="NCBI Taxonomy" id="414"/>
    <lineage>
        <taxon>Bacteria</taxon>
        <taxon>Pseudomonadati</taxon>
        <taxon>Pseudomonadota</taxon>
        <taxon>Gammaproteobacteria</taxon>
        <taxon>Methylococcales</taxon>
        <taxon>Methylococcaceae</taxon>
        <taxon>Methylococcus</taxon>
    </lineage>
</organism>
<evidence type="ECO:0000256" key="5">
    <source>
        <dbReference type="ARBA" id="ARBA00023136"/>
    </source>
</evidence>
<feature type="transmembrane region" description="Helical" evidence="6">
    <location>
        <begin position="28"/>
        <end position="49"/>
    </location>
</feature>
<comment type="subcellular location">
    <subcellularLocation>
        <location evidence="1">Cell membrane</location>
        <topology evidence="1">Multi-pass membrane protein</topology>
    </subcellularLocation>
</comment>
<feature type="transmembrane region" description="Helical" evidence="6">
    <location>
        <begin position="314"/>
        <end position="335"/>
    </location>
</feature>
<evidence type="ECO:0000256" key="3">
    <source>
        <dbReference type="ARBA" id="ARBA00022692"/>
    </source>
</evidence>
<dbReference type="Proteomes" id="UP001359308">
    <property type="component" value="Chromosome"/>
</dbReference>
<name>A0ABZ2F0U2_METCP</name>
<feature type="transmembrane region" description="Helical" evidence="6">
    <location>
        <begin position="787"/>
        <end position="808"/>
    </location>
</feature>
<dbReference type="PANTHER" id="PTHR33406">
    <property type="entry name" value="MEMBRANE PROTEIN MJ1562-RELATED"/>
    <property type="match status" value="1"/>
</dbReference>
<evidence type="ECO:0000313" key="8">
    <source>
        <dbReference type="EMBL" id="WWF00621.1"/>
    </source>
</evidence>
<dbReference type="NCBIfam" id="TIGR03480">
    <property type="entry name" value="HpnN"/>
    <property type="match status" value="1"/>
</dbReference>
<keyword evidence="9" id="KW-1185">Reference proteome</keyword>
<feature type="transmembrane region" description="Helical" evidence="6">
    <location>
        <begin position="855"/>
        <end position="878"/>
    </location>
</feature>
<dbReference type="InterPro" id="IPR017841">
    <property type="entry name" value="Hopanoid_biosynth_HpnN"/>
</dbReference>
<evidence type="ECO:0000313" key="9">
    <source>
        <dbReference type="Proteomes" id="UP001359308"/>
    </source>
</evidence>
<evidence type="ECO:0000256" key="6">
    <source>
        <dbReference type="SAM" id="Phobius"/>
    </source>
</evidence>
<feature type="transmembrane region" description="Helical" evidence="6">
    <location>
        <begin position="416"/>
        <end position="440"/>
    </location>
</feature>
<dbReference type="RefSeq" id="WP_198321843.1">
    <property type="nucleotide sequence ID" value="NZ_CP104311.1"/>
</dbReference>
<dbReference type="Pfam" id="PF03176">
    <property type="entry name" value="MMPL"/>
    <property type="match status" value="2"/>
</dbReference>
<dbReference type="PANTHER" id="PTHR33406:SF13">
    <property type="entry name" value="MEMBRANE PROTEIN YDFJ"/>
    <property type="match status" value="1"/>
</dbReference>
<protein>
    <submittedName>
        <fullName evidence="8">MMPL family transporter</fullName>
    </submittedName>
</protein>
<keyword evidence="2" id="KW-1003">Cell membrane</keyword>
<feature type="domain" description="Membrane transport protein MMPL" evidence="7">
    <location>
        <begin position="739"/>
        <end position="879"/>
    </location>
</feature>
<feature type="transmembrane region" description="Helical" evidence="6">
    <location>
        <begin position="829"/>
        <end position="849"/>
    </location>
</feature>